<organism evidence="2">
    <name type="scientific">Salvia splendens</name>
    <name type="common">Scarlet sage</name>
    <dbReference type="NCBI Taxonomy" id="180675"/>
    <lineage>
        <taxon>Eukaryota</taxon>
        <taxon>Viridiplantae</taxon>
        <taxon>Streptophyta</taxon>
        <taxon>Embryophyta</taxon>
        <taxon>Tracheophyta</taxon>
        <taxon>Spermatophyta</taxon>
        <taxon>Magnoliopsida</taxon>
        <taxon>eudicotyledons</taxon>
        <taxon>Gunneridae</taxon>
        <taxon>Pentapetalae</taxon>
        <taxon>asterids</taxon>
        <taxon>lamiids</taxon>
        <taxon>Lamiales</taxon>
        <taxon>Lamiaceae</taxon>
        <taxon>Nepetoideae</taxon>
        <taxon>Mentheae</taxon>
        <taxon>Salviinae</taxon>
        <taxon>Salvia</taxon>
        <taxon>Salvia subgen. Calosphace</taxon>
        <taxon>core Calosphace</taxon>
    </lineage>
</organism>
<dbReference type="InterPro" id="IPR022742">
    <property type="entry name" value="Hydrolase_4"/>
</dbReference>
<dbReference type="InterPro" id="IPR029058">
    <property type="entry name" value="AB_hydrolase_fold"/>
</dbReference>
<dbReference type="GO" id="GO:0016787">
    <property type="term" value="F:hydrolase activity"/>
    <property type="evidence" value="ECO:0007669"/>
    <property type="project" value="UniProtKB-ARBA"/>
</dbReference>
<dbReference type="Gene3D" id="3.40.50.1820">
    <property type="entry name" value="alpha/beta hydrolase"/>
    <property type="match status" value="1"/>
</dbReference>
<proteinExistence type="predicted"/>
<evidence type="ECO:0000313" key="3">
    <source>
        <dbReference type="Proteomes" id="UP000298416"/>
    </source>
</evidence>
<evidence type="ECO:0000259" key="1">
    <source>
        <dbReference type="Pfam" id="PF12146"/>
    </source>
</evidence>
<dbReference type="PRINTS" id="PR00111">
    <property type="entry name" value="ABHYDROLASE"/>
</dbReference>
<dbReference type="PANTHER" id="PTHR11614">
    <property type="entry name" value="PHOSPHOLIPASE-RELATED"/>
    <property type="match status" value="1"/>
</dbReference>
<name>A0A8X8W455_SALSN</name>
<dbReference type="InterPro" id="IPR000073">
    <property type="entry name" value="AB_hydrolase_1"/>
</dbReference>
<dbReference type="EMBL" id="PNBA02000021">
    <property type="protein sequence ID" value="KAG6387773.1"/>
    <property type="molecule type" value="Genomic_DNA"/>
</dbReference>
<dbReference type="SUPFAM" id="SSF53474">
    <property type="entry name" value="alpha/beta-Hydrolases"/>
    <property type="match status" value="1"/>
</dbReference>
<reference evidence="2" key="2">
    <citation type="submission" date="2020-08" db="EMBL/GenBank/DDBJ databases">
        <title>Plant Genome Project.</title>
        <authorList>
            <person name="Zhang R.-G."/>
        </authorList>
    </citation>
    <scope>NUCLEOTIDE SEQUENCE</scope>
    <source>
        <strain evidence="2">Huo1</strain>
        <tissue evidence="2">Leaf</tissue>
    </source>
</reference>
<protein>
    <recommendedName>
        <fullName evidence="1">Serine aminopeptidase S33 domain-containing protein</fullName>
    </recommendedName>
</protein>
<dbReference type="InterPro" id="IPR051044">
    <property type="entry name" value="MAG_DAG_Lipase"/>
</dbReference>
<dbReference type="Pfam" id="PF12146">
    <property type="entry name" value="Hydrolase_4"/>
    <property type="match status" value="1"/>
</dbReference>
<dbReference type="Proteomes" id="UP000298416">
    <property type="component" value="Unassembled WGS sequence"/>
</dbReference>
<comment type="caution">
    <text evidence="2">The sequence shown here is derived from an EMBL/GenBank/DDBJ whole genome shotgun (WGS) entry which is preliminary data.</text>
</comment>
<dbReference type="FunFam" id="3.40.50.1820:FF:000132">
    <property type="entry name" value="caffeoylshikimate esterase"/>
    <property type="match status" value="1"/>
</dbReference>
<keyword evidence="3" id="KW-1185">Reference proteome</keyword>
<feature type="domain" description="Serine aminopeptidase S33" evidence="1">
    <location>
        <begin position="60"/>
        <end position="306"/>
    </location>
</feature>
<reference evidence="2" key="1">
    <citation type="submission" date="2018-01" db="EMBL/GenBank/DDBJ databases">
        <authorList>
            <person name="Mao J.F."/>
        </authorList>
    </citation>
    <scope>NUCLEOTIDE SEQUENCE</scope>
    <source>
        <strain evidence="2">Huo1</strain>
        <tissue evidence="2">Leaf</tissue>
    </source>
</reference>
<evidence type="ECO:0000313" key="2">
    <source>
        <dbReference type="EMBL" id="KAG6387773.1"/>
    </source>
</evidence>
<accession>A0A8X8W455</accession>
<dbReference type="OrthoDB" id="2498029at2759"/>
<dbReference type="AlphaFoldDB" id="A0A8X8W455"/>
<gene>
    <name evidence="2" type="ORF">SASPL_152966</name>
</gene>
<sequence length="329" mass="36495">MAKFKHPIAEANETSPFGTLSPDEFYARHSVTHGSEFITSKTQNLKLFTQRWTPQQSPPLRAVVCVVHGFTGESSWFVQLTAVHLAKHGFAVCAIDHMGHGYSEGLIAHLPDLNAVVDDCITFFDGFRERYAPDLPAFLYSESLGGAIALLISLRRDGTAPKRKFDGVVLNGAMCGISDKFKPPWPLEHFLSIAAFLVPTWSVVPTRGSIPNVSFKVEWKRKLALASPRRPTIRPRAATAQELMRVSRELQGKFGEVDIPFLIVHGGDDIVCDPACAEELYNRAASKDKTLRIYPGMWHQLVGEPDENVELVFGEIVNWLLTRSKPASG</sequence>